<evidence type="ECO:0000256" key="3">
    <source>
        <dbReference type="ARBA" id="ARBA00022741"/>
    </source>
</evidence>
<dbReference type="InterPro" id="IPR027417">
    <property type="entry name" value="P-loop_NTPase"/>
</dbReference>
<evidence type="ECO:0000256" key="1">
    <source>
        <dbReference type="ARBA" id="ARBA00005417"/>
    </source>
</evidence>
<evidence type="ECO:0000256" key="2">
    <source>
        <dbReference type="ARBA" id="ARBA00022448"/>
    </source>
</evidence>
<protein>
    <submittedName>
        <fullName evidence="6">Manganese ABC transporter (ATP-binding protein)</fullName>
        <ecNumber evidence="6">3.6.3.-</ecNumber>
    </submittedName>
</protein>
<dbReference type="Proteomes" id="UP000439752">
    <property type="component" value="Unassembled WGS sequence"/>
</dbReference>
<dbReference type="PANTHER" id="PTHR42734:SF5">
    <property type="entry name" value="IRON TRANSPORT SYSTEM ATP-BINDING PROTEIN HI_0361-RELATED"/>
    <property type="match status" value="1"/>
</dbReference>
<dbReference type="PANTHER" id="PTHR42734">
    <property type="entry name" value="METAL TRANSPORT SYSTEM ATP-BINDING PROTEIN TM_0124-RELATED"/>
    <property type="match status" value="1"/>
</dbReference>
<name>A0A653I8I1_9BACL</name>
<dbReference type="SMART" id="SM00382">
    <property type="entry name" value="AAA"/>
    <property type="match status" value="1"/>
</dbReference>
<dbReference type="SUPFAM" id="SSF52540">
    <property type="entry name" value="P-loop containing nucleoside triphosphate hydrolases"/>
    <property type="match status" value="1"/>
</dbReference>
<keyword evidence="6" id="KW-0378">Hydrolase</keyword>
<feature type="domain" description="ABC transporter" evidence="5">
    <location>
        <begin position="4"/>
        <end position="236"/>
    </location>
</feature>
<dbReference type="PROSITE" id="PS50893">
    <property type="entry name" value="ABC_TRANSPORTER_2"/>
    <property type="match status" value="1"/>
</dbReference>
<dbReference type="InterPro" id="IPR017871">
    <property type="entry name" value="ABC_transporter-like_CS"/>
</dbReference>
<dbReference type="InterPro" id="IPR050153">
    <property type="entry name" value="Metal_Ion_Import_ABC"/>
</dbReference>
<sequence length="246" mass="27080">MYAIEVEHLSVSYFETTALEDVSLNILSGQLVGIIGPNGAGKSTFIKALMALIPAQAEKITLLGQTIDATRTQIAYVPQRSVIDWDFPIRVLDAVLIGCYPKLGLFKRPNKHHRAFASACLERVGMSEFADRQIGELSGGQQQRVFLARALAQEAELLLLDEPFVGVDVVSERVIIDLLRTLRDEGKTIIVVHHDLSKTADYFDELLLLNKTAIAYGRPEEVLQADTIEGAYGNPLAFLKKAEVSS</sequence>
<evidence type="ECO:0000313" key="6">
    <source>
        <dbReference type="EMBL" id="VWX35410.1"/>
    </source>
</evidence>
<dbReference type="InterPro" id="IPR003439">
    <property type="entry name" value="ABC_transporter-like_ATP-bd"/>
</dbReference>
<dbReference type="InterPro" id="IPR003593">
    <property type="entry name" value="AAA+_ATPase"/>
</dbReference>
<dbReference type="AlphaFoldDB" id="A0A653I8I1"/>
<accession>A0A653I8I1</accession>
<gene>
    <name evidence="6" type="primary">mntB</name>
    <name evidence="6" type="ORF">EXIGUO9Y_250017</name>
</gene>
<dbReference type="EC" id="3.6.3.-" evidence="6"/>
<evidence type="ECO:0000256" key="4">
    <source>
        <dbReference type="ARBA" id="ARBA00022840"/>
    </source>
</evidence>
<reference evidence="6 7" key="1">
    <citation type="submission" date="2019-10" db="EMBL/GenBank/DDBJ databases">
        <authorList>
            <person name="Karimi E."/>
        </authorList>
    </citation>
    <scope>NUCLEOTIDE SEQUENCE [LARGE SCALE GENOMIC DNA]</scope>
    <source>
        <strain evidence="6">Exiguobacterium sp. 9Y</strain>
    </source>
</reference>
<dbReference type="EMBL" id="CABWKQ010000018">
    <property type="protein sequence ID" value="VWX35410.1"/>
    <property type="molecule type" value="Genomic_DNA"/>
</dbReference>
<dbReference type="GO" id="GO:0016887">
    <property type="term" value="F:ATP hydrolysis activity"/>
    <property type="evidence" value="ECO:0007669"/>
    <property type="project" value="InterPro"/>
</dbReference>
<organism evidence="6 7">
    <name type="scientific">Exiguobacterium oxidotolerans</name>
    <dbReference type="NCBI Taxonomy" id="223958"/>
    <lineage>
        <taxon>Bacteria</taxon>
        <taxon>Bacillati</taxon>
        <taxon>Bacillota</taxon>
        <taxon>Bacilli</taxon>
        <taxon>Bacillales</taxon>
        <taxon>Bacillales Family XII. Incertae Sedis</taxon>
        <taxon>Exiguobacterium</taxon>
    </lineage>
</organism>
<keyword evidence="7" id="KW-1185">Reference proteome</keyword>
<evidence type="ECO:0000313" key="7">
    <source>
        <dbReference type="Proteomes" id="UP000439752"/>
    </source>
</evidence>
<keyword evidence="4 6" id="KW-0067">ATP-binding</keyword>
<dbReference type="CDD" id="cd03235">
    <property type="entry name" value="ABC_Metallic_Cations"/>
    <property type="match status" value="1"/>
</dbReference>
<dbReference type="FunFam" id="3.40.50.300:FF:000134">
    <property type="entry name" value="Iron-enterobactin ABC transporter ATP-binding protein"/>
    <property type="match status" value="1"/>
</dbReference>
<evidence type="ECO:0000259" key="5">
    <source>
        <dbReference type="PROSITE" id="PS50893"/>
    </source>
</evidence>
<keyword evidence="3" id="KW-0547">Nucleotide-binding</keyword>
<comment type="similarity">
    <text evidence="1">Belongs to the ABC transporter superfamily.</text>
</comment>
<dbReference type="PROSITE" id="PS00211">
    <property type="entry name" value="ABC_TRANSPORTER_1"/>
    <property type="match status" value="1"/>
</dbReference>
<dbReference type="RefSeq" id="WP_159173286.1">
    <property type="nucleotide sequence ID" value="NZ_LR732312.1"/>
</dbReference>
<keyword evidence="2" id="KW-0813">Transport</keyword>
<dbReference type="GO" id="GO:0005524">
    <property type="term" value="F:ATP binding"/>
    <property type="evidence" value="ECO:0007669"/>
    <property type="project" value="UniProtKB-KW"/>
</dbReference>
<proteinExistence type="inferred from homology"/>
<dbReference type="Pfam" id="PF00005">
    <property type="entry name" value="ABC_tran"/>
    <property type="match status" value="1"/>
</dbReference>
<dbReference type="Gene3D" id="3.40.50.300">
    <property type="entry name" value="P-loop containing nucleotide triphosphate hydrolases"/>
    <property type="match status" value="1"/>
</dbReference>